<organism evidence="2 3">
    <name type="scientific">Phomopsis amygdali</name>
    <name type="common">Fusicoccum amygdali</name>
    <dbReference type="NCBI Taxonomy" id="1214568"/>
    <lineage>
        <taxon>Eukaryota</taxon>
        <taxon>Fungi</taxon>
        <taxon>Dikarya</taxon>
        <taxon>Ascomycota</taxon>
        <taxon>Pezizomycotina</taxon>
        <taxon>Sordariomycetes</taxon>
        <taxon>Sordariomycetidae</taxon>
        <taxon>Diaporthales</taxon>
        <taxon>Diaporthaceae</taxon>
        <taxon>Diaporthe</taxon>
    </lineage>
</organism>
<gene>
    <name evidence="2" type="ORF">N8I77_012062</name>
</gene>
<keyword evidence="1" id="KW-0812">Transmembrane</keyword>
<keyword evidence="3" id="KW-1185">Reference proteome</keyword>
<dbReference type="EMBL" id="JAUJFL010000008">
    <property type="protein sequence ID" value="KAK2598667.1"/>
    <property type="molecule type" value="Genomic_DNA"/>
</dbReference>
<protein>
    <submittedName>
        <fullName evidence="2">Uncharacterized protein</fullName>
    </submittedName>
</protein>
<keyword evidence="1" id="KW-1133">Transmembrane helix</keyword>
<evidence type="ECO:0000256" key="1">
    <source>
        <dbReference type="SAM" id="Phobius"/>
    </source>
</evidence>
<sequence>MSRRTNSDIHAKTPARTDTIRSVWSSVAPKRILSGFSKASTGVETDIQDSPALIETKTPPTPLKPLLIPSTLPQTHFDSETVYQSKFSVFQEFTMDGLQKLTNIAAKLHELKLVMKLNAEVISEIVDYYTMLAGSDDIPVDIRKDCAADLKDFYRRARAVVRGLEMEQSRSETLMRMFEDGKSLFDNILQFRNMEINKLFAINAHQSGKHVEMMTNDMHQSSLEMEMMTKSMKGVAEKTAIQTSSMHIITLVTLFFLPATFVATFFSSGAFQWDQNAPEASSMPFWKSKFFALFAVICFPMTGAIICVWWALYWRAKRVNRQVGPGDEEQQNIV</sequence>
<evidence type="ECO:0000313" key="3">
    <source>
        <dbReference type="Proteomes" id="UP001265746"/>
    </source>
</evidence>
<reference evidence="2" key="1">
    <citation type="submission" date="2023-06" db="EMBL/GenBank/DDBJ databases">
        <authorList>
            <person name="Noh H."/>
        </authorList>
    </citation>
    <scope>NUCLEOTIDE SEQUENCE</scope>
    <source>
        <strain evidence="2">DUCC20226</strain>
    </source>
</reference>
<keyword evidence="1" id="KW-0472">Membrane</keyword>
<feature type="transmembrane region" description="Helical" evidence="1">
    <location>
        <begin position="248"/>
        <end position="270"/>
    </location>
</feature>
<dbReference type="Proteomes" id="UP001265746">
    <property type="component" value="Unassembled WGS sequence"/>
</dbReference>
<name>A0AAD9S6Z3_PHOAM</name>
<dbReference type="AlphaFoldDB" id="A0AAD9S6Z3"/>
<feature type="transmembrane region" description="Helical" evidence="1">
    <location>
        <begin position="290"/>
        <end position="312"/>
    </location>
</feature>
<accession>A0AAD9S6Z3</accession>
<comment type="caution">
    <text evidence="2">The sequence shown here is derived from an EMBL/GenBank/DDBJ whole genome shotgun (WGS) entry which is preliminary data.</text>
</comment>
<evidence type="ECO:0000313" key="2">
    <source>
        <dbReference type="EMBL" id="KAK2598667.1"/>
    </source>
</evidence>
<proteinExistence type="predicted"/>
<dbReference type="Gene3D" id="1.20.58.340">
    <property type="entry name" value="Magnesium transport protein CorA, transmembrane region"/>
    <property type="match status" value="1"/>
</dbReference>